<evidence type="ECO:0000256" key="1">
    <source>
        <dbReference type="ARBA" id="ARBA00004123"/>
    </source>
</evidence>
<feature type="region of interest" description="Disordered" evidence="7">
    <location>
        <begin position="72"/>
        <end position="99"/>
    </location>
</feature>
<name>A0A2I4AM70_AUSLI</name>
<dbReference type="GO" id="GO:0000939">
    <property type="term" value="C:inner kinetochore"/>
    <property type="evidence" value="ECO:0007669"/>
    <property type="project" value="TreeGrafter"/>
</dbReference>
<dbReference type="GeneID" id="106512534"/>
<organism evidence="8 9">
    <name type="scientific">Austrofundulus limnaeus</name>
    <name type="common">Annual killifish</name>
    <dbReference type="NCBI Taxonomy" id="52670"/>
    <lineage>
        <taxon>Eukaryota</taxon>
        <taxon>Metazoa</taxon>
        <taxon>Chordata</taxon>
        <taxon>Craniata</taxon>
        <taxon>Vertebrata</taxon>
        <taxon>Euteleostomi</taxon>
        <taxon>Actinopterygii</taxon>
        <taxon>Neopterygii</taxon>
        <taxon>Teleostei</taxon>
        <taxon>Neoteleostei</taxon>
        <taxon>Acanthomorphata</taxon>
        <taxon>Ovalentaria</taxon>
        <taxon>Atherinomorphae</taxon>
        <taxon>Cyprinodontiformes</taxon>
        <taxon>Rivulidae</taxon>
        <taxon>Austrofundulus</taxon>
    </lineage>
</organism>
<dbReference type="PANTHER" id="PTHR48208:SF2">
    <property type="entry name" value="CENTROMERE PROTEIN I"/>
    <property type="match status" value="1"/>
</dbReference>
<sequence>MFLILQGKQPFLLHLLSLYKVFCPELVMLSIPSRMRSGFRNHVSPWKSALNAVQKRNGLQAASSVGVALTTKEKSSLRKRKHHHMQLPALTPVLNREAQ</sequence>
<comment type="similarity">
    <text evidence="3">Belongs to the CENP-I/CTF3 family.</text>
</comment>
<dbReference type="Proteomes" id="UP000192220">
    <property type="component" value="Unplaced"/>
</dbReference>
<dbReference type="STRING" id="52670.A0A2I4AM70"/>
<proteinExistence type="inferred from homology"/>
<dbReference type="OrthoDB" id="6347512at2759"/>
<protein>
    <submittedName>
        <fullName evidence="9">Centromere protein I</fullName>
    </submittedName>
</protein>
<keyword evidence="5" id="KW-0539">Nucleus</keyword>
<evidence type="ECO:0000256" key="5">
    <source>
        <dbReference type="ARBA" id="ARBA00023242"/>
    </source>
</evidence>
<dbReference type="KEGG" id="alim:106512534"/>
<dbReference type="RefSeq" id="XP_013856585.1">
    <property type="nucleotide sequence ID" value="XM_014001131.1"/>
</dbReference>
<dbReference type="AlphaFoldDB" id="A0A2I4AM70"/>
<keyword evidence="6" id="KW-0137">Centromere</keyword>
<dbReference type="InParanoid" id="A0A2I4AM70"/>
<dbReference type="InterPro" id="IPR012485">
    <property type="entry name" value="CENP-I"/>
</dbReference>
<evidence type="ECO:0000313" key="9">
    <source>
        <dbReference type="RefSeq" id="XP_013856585.1"/>
    </source>
</evidence>
<dbReference type="PANTHER" id="PTHR48208">
    <property type="entry name" value="CENTROMERE PROTEIN I"/>
    <property type="match status" value="1"/>
</dbReference>
<evidence type="ECO:0000256" key="3">
    <source>
        <dbReference type="ARBA" id="ARBA00005470"/>
    </source>
</evidence>
<dbReference type="GO" id="GO:0005634">
    <property type="term" value="C:nucleus"/>
    <property type="evidence" value="ECO:0007669"/>
    <property type="project" value="UniProtKB-SubCell"/>
</dbReference>
<dbReference type="Pfam" id="PF07778">
    <property type="entry name" value="CENP-I"/>
    <property type="match status" value="1"/>
</dbReference>
<reference evidence="9" key="1">
    <citation type="submission" date="2025-08" db="UniProtKB">
        <authorList>
            <consortium name="RefSeq"/>
        </authorList>
    </citation>
    <scope>IDENTIFICATION</scope>
    <source>
        <strain evidence="9">Quisiro</strain>
    </source>
</reference>
<dbReference type="GO" id="GO:0034080">
    <property type="term" value="P:CENP-A containing chromatin assembly"/>
    <property type="evidence" value="ECO:0007669"/>
    <property type="project" value="TreeGrafter"/>
</dbReference>
<keyword evidence="8" id="KW-1185">Reference proteome</keyword>
<evidence type="ECO:0000256" key="6">
    <source>
        <dbReference type="ARBA" id="ARBA00023328"/>
    </source>
</evidence>
<evidence type="ECO:0000256" key="2">
    <source>
        <dbReference type="ARBA" id="ARBA00004584"/>
    </source>
</evidence>
<gene>
    <name evidence="9" type="primary">LOC106512534</name>
</gene>
<evidence type="ECO:0000256" key="7">
    <source>
        <dbReference type="SAM" id="MobiDB-lite"/>
    </source>
</evidence>
<comment type="subcellular location">
    <subcellularLocation>
        <location evidence="2">Chromosome</location>
        <location evidence="2">Centromere</location>
    </subcellularLocation>
    <subcellularLocation>
        <location evidence="1">Nucleus</location>
    </subcellularLocation>
</comment>
<evidence type="ECO:0000313" key="8">
    <source>
        <dbReference type="Proteomes" id="UP000192220"/>
    </source>
</evidence>
<evidence type="ECO:0000256" key="4">
    <source>
        <dbReference type="ARBA" id="ARBA00022454"/>
    </source>
</evidence>
<feature type="non-terminal residue" evidence="9">
    <location>
        <position position="99"/>
    </location>
</feature>
<dbReference type="GO" id="GO:0000070">
    <property type="term" value="P:mitotic sister chromatid segregation"/>
    <property type="evidence" value="ECO:0007669"/>
    <property type="project" value="TreeGrafter"/>
</dbReference>
<keyword evidence="4" id="KW-0158">Chromosome</keyword>
<accession>A0A2I4AM70</accession>